<dbReference type="STRING" id="1423351.A0A074S0J0"/>
<dbReference type="OrthoDB" id="10509987at2759"/>
<name>A0A074S0J0_9AGAM</name>
<evidence type="ECO:0000256" key="4">
    <source>
        <dbReference type="ARBA" id="ARBA00022723"/>
    </source>
</evidence>
<dbReference type="Gene3D" id="2.60.40.2970">
    <property type="match status" value="1"/>
</dbReference>
<dbReference type="Proteomes" id="UP000027456">
    <property type="component" value="Unassembled WGS sequence"/>
</dbReference>
<dbReference type="GO" id="GO:0004222">
    <property type="term" value="F:metalloendopeptidase activity"/>
    <property type="evidence" value="ECO:0007669"/>
    <property type="project" value="InterPro"/>
</dbReference>
<dbReference type="GO" id="GO:0006508">
    <property type="term" value="P:proteolysis"/>
    <property type="evidence" value="ECO:0007669"/>
    <property type="project" value="UniProtKB-KW"/>
</dbReference>
<sequence>MMAALGAFFLSLLVFQVSATHSLSLDLIVPPSAVKFESLTVKAILKNTGGVPLKLFKDPRSILFDATTTKFHIKSDSCVPYFIGPSIIYEISDAVKSTDPLDFTVLKPGQTFEFEHHLVNTYDFSQCNEDSYTIMAFETFYHVDASGKIQVIQASTESSSFKIEKTHKPASLGRRADNNDIGELSPYTSGCSTDERSLIIKAAISTNNAVKYSLNELSGASPGNKMSRYETWFGEYDQRRLKTVQSHFQQIDSKATKLFYDCSLCKTYLKRRSWMLAYYVTAWGASDTLYICPEFHNTPENGDSKAGVIIRALLQLSTKKQGEHAITDYYSTLEEAHKLADKSPEKAIMNAENHRYLWVPFHNFEVWPSSSPTYLQCGDPLTHFTSPIFQRDGVRYEEV</sequence>
<comment type="caution">
    <text evidence="10">The sequence shown here is derived from an EMBL/GenBank/DDBJ whole genome shotgun (WGS) entry which is preliminary data.</text>
</comment>
<evidence type="ECO:0000256" key="1">
    <source>
        <dbReference type="ARBA" id="ARBA00001947"/>
    </source>
</evidence>
<keyword evidence="5" id="KW-0378">Hydrolase</keyword>
<evidence type="ECO:0000256" key="6">
    <source>
        <dbReference type="ARBA" id="ARBA00022833"/>
    </source>
</evidence>
<dbReference type="InterPro" id="IPR024079">
    <property type="entry name" value="MetalloPept_cat_dom_sf"/>
</dbReference>
<dbReference type="InterPro" id="IPR050414">
    <property type="entry name" value="Fungal_M35_metalloproteases"/>
</dbReference>
<evidence type="ECO:0000256" key="8">
    <source>
        <dbReference type="SAM" id="SignalP"/>
    </source>
</evidence>
<feature type="domain" description="Lysine-specific metallo-endopeptidase" evidence="9">
    <location>
        <begin position="215"/>
        <end position="359"/>
    </location>
</feature>
<dbReference type="SMART" id="SM01351">
    <property type="entry name" value="Aspzincin_M35"/>
    <property type="match status" value="1"/>
</dbReference>
<keyword evidence="4" id="KW-0479">Metal-binding</keyword>
<dbReference type="GO" id="GO:0046872">
    <property type="term" value="F:metal ion binding"/>
    <property type="evidence" value="ECO:0007669"/>
    <property type="project" value="UniProtKB-KW"/>
</dbReference>
<feature type="chain" id="PRO_5001700270" evidence="8">
    <location>
        <begin position="20"/>
        <end position="399"/>
    </location>
</feature>
<dbReference type="Gene3D" id="3.40.390.10">
    <property type="entry name" value="Collagenase (Catalytic Domain)"/>
    <property type="match status" value="1"/>
</dbReference>
<dbReference type="Pfam" id="PF14521">
    <property type="entry name" value="Aspzincin_M35"/>
    <property type="match status" value="1"/>
</dbReference>
<proteinExistence type="inferred from homology"/>
<dbReference type="PANTHER" id="PTHR37016">
    <property type="match status" value="1"/>
</dbReference>
<reference evidence="10 11" key="1">
    <citation type="submission" date="2013-12" db="EMBL/GenBank/DDBJ databases">
        <authorList>
            <person name="Cubeta M."/>
            <person name="Pakala S."/>
            <person name="Fedorova N."/>
            <person name="Thomas E."/>
            <person name="Dean R."/>
            <person name="Jabaji S."/>
            <person name="Neate S."/>
            <person name="Toda T."/>
            <person name="Tavantzis S."/>
            <person name="Vilgalys R."/>
            <person name="Bharathan N."/>
            <person name="Pakala S."/>
            <person name="Losada L.S."/>
            <person name="Zafar N."/>
            <person name="Nierman W."/>
        </authorList>
    </citation>
    <scope>NUCLEOTIDE SEQUENCE [LARGE SCALE GENOMIC DNA]</scope>
    <source>
        <strain evidence="10 11">123E</strain>
    </source>
</reference>
<evidence type="ECO:0000259" key="9">
    <source>
        <dbReference type="SMART" id="SM01351"/>
    </source>
</evidence>
<keyword evidence="3 10" id="KW-0645">Protease</keyword>
<comment type="similarity">
    <text evidence="2">Belongs to the peptidase M35 family.</text>
</comment>
<evidence type="ECO:0000313" key="11">
    <source>
        <dbReference type="Proteomes" id="UP000027456"/>
    </source>
</evidence>
<accession>A0A074S0J0</accession>
<dbReference type="InterPro" id="IPR029463">
    <property type="entry name" value="Lys_MEP"/>
</dbReference>
<dbReference type="EMBL" id="AZST01000255">
    <property type="protein sequence ID" value="KEP50423.1"/>
    <property type="molecule type" value="Genomic_DNA"/>
</dbReference>
<evidence type="ECO:0000256" key="5">
    <source>
        <dbReference type="ARBA" id="ARBA00022801"/>
    </source>
</evidence>
<evidence type="ECO:0000256" key="7">
    <source>
        <dbReference type="ARBA" id="ARBA00023049"/>
    </source>
</evidence>
<protein>
    <submittedName>
        <fullName evidence="10">Putative deuterolysin M35 metalloprotease</fullName>
    </submittedName>
</protein>
<keyword evidence="6" id="KW-0862">Zinc</keyword>
<gene>
    <name evidence="10" type="ORF">V565_080260</name>
</gene>
<dbReference type="SUPFAM" id="SSF55486">
    <property type="entry name" value="Metalloproteases ('zincins'), catalytic domain"/>
    <property type="match status" value="1"/>
</dbReference>
<keyword evidence="8" id="KW-0732">Signal</keyword>
<keyword evidence="7 10" id="KW-0482">Metalloprotease</keyword>
<dbReference type="PANTHER" id="PTHR37016:SF3">
    <property type="entry name" value="NEUTRAL PROTEASE 2-RELATED"/>
    <property type="match status" value="1"/>
</dbReference>
<evidence type="ECO:0000256" key="2">
    <source>
        <dbReference type="ARBA" id="ARBA00010279"/>
    </source>
</evidence>
<organism evidence="10 11">
    <name type="scientific">Rhizoctonia solani 123E</name>
    <dbReference type="NCBI Taxonomy" id="1423351"/>
    <lineage>
        <taxon>Eukaryota</taxon>
        <taxon>Fungi</taxon>
        <taxon>Dikarya</taxon>
        <taxon>Basidiomycota</taxon>
        <taxon>Agaricomycotina</taxon>
        <taxon>Agaricomycetes</taxon>
        <taxon>Cantharellales</taxon>
        <taxon>Ceratobasidiaceae</taxon>
        <taxon>Rhizoctonia</taxon>
    </lineage>
</organism>
<keyword evidence="11" id="KW-1185">Reference proteome</keyword>
<evidence type="ECO:0000256" key="3">
    <source>
        <dbReference type="ARBA" id="ARBA00022670"/>
    </source>
</evidence>
<feature type="signal peptide" evidence="8">
    <location>
        <begin position="1"/>
        <end position="19"/>
    </location>
</feature>
<evidence type="ECO:0000313" key="10">
    <source>
        <dbReference type="EMBL" id="KEP50423.1"/>
    </source>
</evidence>
<comment type="cofactor">
    <cofactor evidence="1">
        <name>Zn(2+)</name>
        <dbReference type="ChEBI" id="CHEBI:29105"/>
    </cofactor>
</comment>
<dbReference type="HOGENOM" id="CLU_041257_2_0_1"/>
<dbReference type="AlphaFoldDB" id="A0A074S0J0"/>